<protein>
    <submittedName>
        <fullName evidence="7">Immune-associated nucleotide-binding protein 7-like</fullName>
    </submittedName>
</protein>
<dbReference type="SUPFAM" id="SSF52540">
    <property type="entry name" value="P-loop containing nucleoside triphosphate hydrolases"/>
    <property type="match status" value="1"/>
</dbReference>
<evidence type="ECO:0000313" key="8">
    <source>
        <dbReference type="Proteomes" id="UP000261540"/>
    </source>
</evidence>
<accession>A0A3B3SPD0</accession>
<keyword evidence="3" id="KW-0342">GTP-binding</keyword>
<dbReference type="Pfam" id="PF04548">
    <property type="entry name" value="AIG1"/>
    <property type="match status" value="1"/>
</dbReference>
<reference evidence="7" key="2">
    <citation type="submission" date="2025-09" db="UniProtKB">
        <authorList>
            <consortium name="Ensembl"/>
        </authorList>
    </citation>
    <scope>IDENTIFICATION</scope>
</reference>
<feature type="coiled-coil region" evidence="4">
    <location>
        <begin position="279"/>
        <end position="306"/>
    </location>
</feature>
<keyword evidence="8" id="KW-1185">Reference proteome</keyword>
<dbReference type="KEGG" id="pki:111845506"/>
<dbReference type="InterPro" id="IPR006703">
    <property type="entry name" value="G_AIG1"/>
</dbReference>
<organism evidence="7 8">
    <name type="scientific">Paramormyrops kingsleyae</name>
    <dbReference type="NCBI Taxonomy" id="1676925"/>
    <lineage>
        <taxon>Eukaryota</taxon>
        <taxon>Metazoa</taxon>
        <taxon>Chordata</taxon>
        <taxon>Craniata</taxon>
        <taxon>Vertebrata</taxon>
        <taxon>Euteleostomi</taxon>
        <taxon>Actinopterygii</taxon>
        <taxon>Neopterygii</taxon>
        <taxon>Teleostei</taxon>
        <taxon>Osteoglossocephala</taxon>
        <taxon>Osteoglossomorpha</taxon>
        <taxon>Osteoglossiformes</taxon>
        <taxon>Mormyridae</taxon>
        <taxon>Paramormyrops</taxon>
    </lineage>
</organism>
<feature type="region of interest" description="Disordered" evidence="5">
    <location>
        <begin position="216"/>
        <end position="242"/>
    </location>
</feature>
<evidence type="ECO:0000256" key="3">
    <source>
        <dbReference type="ARBA" id="ARBA00023134"/>
    </source>
</evidence>
<dbReference type="OrthoDB" id="425923at2759"/>
<dbReference type="GeneTree" id="ENSGT01150000286992"/>
<evidence type="ECO:0000259" key="6">
    <source>
        <dbReference type="PROSITE" id="PS51720"/>
    </source>
</evidence>
<dbReference type="Gene3D" id="3.40.50.300">
    <property type="entry name" value="P-loop containing nucleotide triphosphate hydrolases"/>
    <property type="match status" value="1"/>
</dbReference>
<reference evidence="7" key="1">
    <citation type="submission" date="2025-08" db="UniProtKB">
        <authorList>
            <consortium name="Ensembl"/>
        </authorList>
    </citation>
    <scope>IDENTIFICATION</scope>
</reference>
<dbReference type="STRING" id="1676925.ENSPKIP00000032208"/>
<dbReference type="GO" id="GO:0005525">
    <property type="term" value="F:GTP binding"/>
    <property type="evidence" value="ECO:0007669"/>
    <property type="project" value="UniProtKB-KW"/>
</dbReference>
<dbReference type="AlphaFoldDB" id="A0A3B3SPD0"/>
<proteinExistence type="inferred from homology"/>
<evidence type="ECO:0000256" key="5">
    <source>
        <dbReference type="SAM" id="MobiDB-lite"/>
    </source>
</evidence>
<dbReference type="PANTHER" id="PTHR10903:SF62">
    <property type="entry name" value="GTPASE IMAP FAMILY MEMBER 4-LIKE-RELATED"/>
    <property type="match status" value="1"/>
</dbReference>
<dbReference type="Ensembl" id="ENSPKIT00000013067.1">
    <property type="protein sequence ID" value="ENSPKIP00000032208.1"/>
    <property type="gene ID" value="ENSPKIG00000012393.1"/>
</dbReference>
<evidence type="ECO:0000256" key="2">
    <source>
        <dbReference type="ARBA" id="ARBA00022741"/>
    </source>
</evidence>
<dbReference type="FunFam" id="3.40.50.300:FF:000366">
    <property type="entry name" value="GTPase, IMAP family member 2"/>
    <property type="match status" value="1"/>
</dbReference>
<dbReference type="InterPro" id="IPR045058">
    <property type="entry name" value="GIMA/IAN/Toc"/>
</dbReference>
<dbReference type="PANTHER" id="PTHR10903">
    <property type="entry name" value="GTPASE, IMAP FAMILY MEMBER-RELATED"/>
    <property type="match status" value="1"/>
</dbReference>
<dbReference type="InterPro" id="IPR027417">
    <property type="entry name" value="P-loop_NTPase"/>
</dbReference>
<keyword evidence="2" id="KW-0547">Nucleotide-binding</keyword>
<dbReference type="Proteomes" id="UP000261540">
    <property type="component" value="Unplaced"/>
</dbReference>
<dbReference type="PROSITE" id="PS51720">
    <property type="entry name" value="G_AIG1"/>
    <property type="match status" value="1"/>
</dbReference>
<evidence type="ECO:0000313" key="7">
    <source>
        <dbReference type="Ensembl" id="ENSPKIP00000032208.1"/>
    </source>
</evidence>
<keyword evidence="4" id="KW-0175">Coiled coil</keyword>
<feature type="compositionally biased region" description="Polar residues" evidence="5">
    <location>
        <begin position="229"/>
        <end position="242"/>
    </location>
</feature>
<feature type="domain" description="AIG1-type G" evidence="6">
    <location>
        <begin position="4"/>
        <end position="210"/>
    </location>
</feature>
<evidence type="ECO:0000256" key="4">
    <source>
        <dbReference type="SAM" id="Coils"/>
    </source>
</evidence>
<name>A0A3B3SPD0_9TELE</name>
<comment type="similarity">
    <text evidence="1">Belongs to the TRAFAC class TrmE-Era-EngA-EngB-Septin-like GTPase superfamily. AIG1/Toc34/Toc159-like paraseptin GTPase family. IAN subfamily.</text>
</comment>
<evidence type="ECO:0000256" key="1">
    <source>
        <dbReference type="ARBA" id="ARBA00008535"/>
    </source>
</evidence>
<sequence length="524" mass="54708">MDALAEVRIVLLGKTGSGKSSAGNVILGEEKFKVSSDPNSVTIDCQTEERNINGWKLAVTDTPGIFDTGRSEKDVKYSIISCLTECAPGPHAFILVLRVGRHTKEEKESVRKILKWFGEEALKHTIVLFTHGDELPKNQTIKEYVEKDEDLKGLVKKCDYRVHVIDSQQRNKNDDKNAQSADLLEQLKKIMIKKREAGESQAVQVLEEVKNMLLEPRSSTPDHEPGQGSERSTSSGGNLNESEYRSNSFQIKQMLTTIENMVTNNSSSHYTNEPLQVIAEAIDKEVNKIKEEMEERREKAEESEIRRRARGRVRNKTLRLVAGVTTGALLGALLGVAVGLSLPTVLAAGLLAGAATRVYEKLVAESAGAACKRTVVVGALGAGAAGAAVAEVALVATAAGVAEAGAVGALGAGAVGAAVAEPGAVGALGATGAAASEAGAVGALGAGAAAGIGVGVSVGVLAAAGAIGGGVEGARAAARADKPKEAAENAAEAVGKRAGNVMKEAWELGHRVTKAKETPYKKLQ</sequence>